<keyword evidence="2" id="KW-1185">Reference proteome</keyword>
<gene>
    <name evidence="1" type="ORF">HAD_08475</name>
</gene>
<dbReference type="Proteomes" id="UP000027446">
    <property type="component" value="Unassembled WGS sequence"/>
</dbReference>
<dbReference type="eggNOG" id="ENOG502ZCKS">
    <property type="taxonomic scope" value="Bacteria"/>
</dbReference>
<dbReference type="STRING" id="1280949.HAD_08475"/>
<accession>A0A069E9D8</accession>
<comment type="caution">
    <text evidence="1">The sequence shown here is derived from an EMBL/GenBank/DDBJ whole genome shotgun (WGS) entry which is preliminary data.</text>
</comment>
<protein>
    <submittedName>
        <fullName evidence="1">Uncharacterized protein</fullName>
    </submittedName>
</protein>
<dbReference type="RefSeq" id="WP_035570503.1">
    <property type="nucleotide sequence ID" value="NZ_ARYH01000001.1"/>
</dbReference>
<name>A0A069E9D8_9PROT</name>
<evidence type="ECO:0000313" key="1">
    <source>
        <dbReference type="EMBL" id="KCZ85706.1"/>
    </source>
</evidence>
<organism evidence="1 2">
    <name type="scientific">Hyphomonas adhaerens MHS-3</name>
    <dbReference type="NCBI Taxonomy" id="1280949"/>
    <lineage>
        <taxon>Bacteria</taxon>
        <taxon>Pseudomonadati</taxon>
        <taxon>Pseudomonadota</taxon>
        <taxon>Alphaproteobacteria</taxon>
        <taxon>Hyphomonadales</taxon>
        <taxon>Hyphomonadaceae</taxon>
        <taxon>Hyphomonas</taxon>
    </lineage>
</organism>
<dbReference type="PATRIC" id="fig|1280949.3.peg.1729"/>
<sequence>MIFEELQSFAADMEGAKAPLPERSEDEFVRHNPGVPVGQRRPLDRELYEWRKSFLGQPALLFLHVACNVILRRGFQTEHYWSIFERLWTEQSAYMREVVNAKWLASACDTIMDCSPSEKERALAGIGAIMIKTVKLYETEIYLGDGYKRPVAAENYVPKDMFDGMHTFNIGFGDVMINFRDRLARLTAETTPASVVSQEVFNRLSYQYDTAISRFRSCHTYPDTLW</sequence>
<reference evidence="1 2" key="1">
    <citation type="journal article" date="2014" name="Antonie Van Leeuwenhoek">
        <title>Hyphomonas beringensis sp. nov. and Hyphomonas chukchiensis sp. nov., isolated from surface seawater of the Bering Sea and Chukchi Sea.</title>
        <authorList>
            <person name="Li C."/>
            <person name="Lai Q."/>
            <person name="Li G."/>
            <person name="Dong C."/>
            <person name="Wang J."/>
            <person name="Liao Y."/>
            <person name="Shao Z."/>
        </authorList>
    </citation>
    <scope>NUCLEOTIDE SEQUENCE [LARGE SCALE GENOMIC DNA]</scope>
    <source>
        <strain evidence="1 2">MHS-3</strain>
    </source>
</reference>
<evidence type="ECO:0000313" key="2">
    <source>
        <dbReference type="Proteomes" id="UP000027446"/>
    </source>
</evidence>
<dbReference type="EMBL" id="ARYH01000001">
    <property type="protein sequence ID" value="KCZ85706.1"/>
    <property type="molecule type" value="Genomic_DNA"/>
</dbReference>
<dbReference type="AlphaFoldDB" id="A0A069E9D8"/>
<proteinExistence type="predicted"/>
<dbReference type="OrthoDB" id="1123495at2"/>